<dbReference type="PROSITE" id="PS51257">
    <property type="entry name" value="PROKAR_LIPOPROTEIN"/>
    <property type="match status" value="1"/>
</dbReference>
<dbReference type="Proteomes" id="UP000076104">
    <property type="component" value="Chromosome"/>
</dbReference>
<dbReference type="EMBL" id="CP014945">
    <property type="protein sequence ID" value="AMT97717.1"/>
    <property type="molecule type" value="Genomic_DNA"/>
</dbReference>
<reference evidence="1 2" key="1">
    <citation type="submission" date="2016-03" db="EMBL/GenBank/DDBJ databases">
        <title>Genome sequencing of Psychrobacter alimentarius PAMC 27889.</title>
        <authorList>
            <person name="Lee J."/>
            <person name="Kim O.-S."/>
        </authorList>
    </citation>
    <scope>NUCLEOTIDE SEQUENCE [LARGE SCALE GENOMIC DNA]</scope>
    <source>
        <strain evidence="1 2">PAMC 27889</strain>
    </source>
</reference>
<proteinExistence type="predicted"/>
<dbReference type="GeneID" id="33058832"/>
<organism evidence="1 2">
    <name type="scientific">Psychrobacter alimentarius</name>
    <dbReference type="NCBI Taxonomy" id="261164"/>
    <lineage>
        <taxon>Bacteria</taxon>
        <taxon>Pseudomonadati</taxon>
        <taxon>Pseudomonadota</taxon>
        <taxon>Gammaproteobacteria</taxon>
        <taxon>Moraxellales</taxon>
        <taxon>Moraxellaceae</taxon>
        <taxon>Psychrobacter</taxon>
    </lineage>
</organism>
<dbReference type="RefSeq" id="WP_062845250.1">
    <property type="nucleotide sequence ID" value="NZ_CP014945.1"/>
</dbReference>
<evidence type="ECO:0000313" key="2">
    <source>
        <dbReference type="Proteomes" id="UP000076104"/>
    </source>
</evidence>
<sequence>MSNLRLVVAGFATLIFMSIGCSNKESNSVHEVKENPSEAIAKQTPEEVEMRGIFKRSFEIHELDTNGKVYYVADPKQLLMKDSNKIGQDGYYKSFETCVVGVIGSEGGYGPTGKYEDEITISKICA</sequence>
<evidence type="ECO:0008006" key="3">
    <source>
        <dbReference type="Google" id="ProtNLM"/>
    </source>
</evidence>
<evidence type="ECO:0000313" key="1">
    <source>
        <dbReference type="EMBL" id="AMT97717.1"/>
    </source>
</evidence>
<protein>
    <recommendedName>
        <fullName evidence="3">Lipoprotein</fullName>
    </recommendedName>
</protein>
<gene>
    <name evidence="1" type="ORF">A3K91_2137</name>
</gene>
<keyword evidence="2" id="KW-1185">Reference proteome</keyword>
<accession>A0ABM6A033</accession>
<name>A0ABM6A033_9GAMM</name>